<keyword evidence="2" id="KW-1185">Reference proteome</keyword>
<dbReference type="Proteomes" id="UP001500274">
    <property type="component" value="Unassembled WGS sequence"/>
</dbReference>
<gene>
    <name evidence="1" type="ORF">GCM10009862_21830</name>
</gene>
<reference evidence="1 2" key="1">
    <citation type="journal article" date="2019" name="Int. J. Syst. Evol. Microbiol.">
        <title>The Global Catalogue of Microorganisms (GCM) 10K type strain sequencing project: providing services to taxonomists for standard genome sequencing and annotation.</title>
        <authorList>
            <consortium name="The Broad Institute Genomics Platform"/>
            <consortium name="The Broad Institute Genome Sequencing Center for Infectious Disease"/>
            <person name="Wu L."/>
            <person name="Ma J."/>
        </authorList>
    </citation>
    <scope>NUCLEOTIDE SEQUENCE [LARGE SCALE GENOMIC DNA]</scope>
    <source>
        <strain evidence="1 2">JCM 16365</strain>
    </source>
</reference>
<comment type="caution">
    <text evidence="1">The sequence shown here is derived from an EMBL/GenBank/DDBJ whole genome shotgun (WGS) entry which is preliminary data.</text>
</comment>
<evidence type="ECO:0000313" key="1">
    <source>
        <dbReference type="EMBL" id="GAA2582387.1"/>
    </source>
</evidence>
<evidence type="ECO:0000313" key="2">
    <source>
        <dbReference type="Proteomes" id="UP001500274"/>
    </source>
</evidence>
<proteinExistence type="predicted"/>
<dbReference type="EMBL" id="BAAARI010000014">
    <property type="protein sequence ID" value="GAA2582387.1"/>
    <property type="molecule type" value="Genomic_DNA"/>
</dbReference>
<name>A0ABN3PGG8_9MICO</name>
<sequence>MSEVRRKLSDVEAHTMIQQVPAAAPRALWVQVEDGLHVASTASAFVGTVTEKANGFEAVDGLGTCRGVFGSIDDAKAVLEAAAYADAII</sequence>
<organism evidence="1 2">
    <name type="scientific">Microbacterium binotii</name>
    <dbReference type="NCBI Taxonomy" id="462710"/>
    <lineage>
        <taxon>Bacteria</taxon>
        <taxon>Bacillati</taxon>
        <taxon>Actinomycetota</taxon>
        <taxon>Actinomycetes</taxon>
        <taxon>Micrococcales</taxon>
        <taxon>Microbacteriaceae</taxon>
        <taxon>Microbacterium</taxon>
    </lineage>
</organism>
<accession>A0ABN3PGG8</accession>
<protein>
    <submittedName>
        <fullName evidence="1">Uncharacterized protein</fullName>
    </submittedName>
</protein>